<keyword evidence="3 5" id="KW-0285">Flavoprotein</keyword>
<dbReference type="PANTHER" id="PTHR43831">
    <property type="entry name" value="ISOBUTYRYL-COA DEHYDROGENASE"/>
    <property type="match status" value="1"/>
</dbReference>
<name>A0ABT9IU54_9BACL</name>
<dbReference type="PANTHER" id="PTHR43831:SF1">
    <property type="entry name" value="ISOBUTYRYL-COA DEHYDROGENASE, MITOCHONDRIAL"/>
    <property type="match status" value="1"/>
</dbReference>
<dbReference type="PIRSF" id="PIRSF016578">
    <property type="entry name" value="HsaA"/>
    <property type="match status" value="1"/>
</dbReference>
<dbReference type="Gene3D" id="1.20.140.10">
    <property type="entry name" value="Butyryl-CoA Dehydrogenase, subunit A, domain 3"/>
    <property type="match status" value="1"/>
</dbReference>
<evidence type="ECO:0000256" key="3">
    <source>
        <dbReference type="ARBA" id="ARBA00022630"/>
    </source>
</evidence>
<evidence type="ECO:0000256" key="5">
    <source>
        <dbReference type="RuleBase" id="RU362125"/>
    </source>
</evidence>
<reference evidence="9 10" key="1">
    <citation type="submission" date="2023-08" db="EMBL/GenBank/DDBJ databases">
        <authorList>
            <person name="Park J.-S."/>
        </authorList>
    </citation>
    <scope>NUCLEOTIDE SEQUENCE [LARGE SCALE GENOMIC DNA]</scope>
    <source>
        <strain evidence="9 10">2205SS18-9</strain>
    </source>
</reference>
<evidence type="ECO:0000313" key="10">
    <source>
        <dbReference type="Proteomes" id="UP001231941"/>
    </source>
</evidence>
<dbReference type="Pfam" id="PF02771">
    <property type="entry name" value="Acyl-CoA_dh_N"/>
    <property type="match status" value="1"/>
</dbReference>
<dbReference type="Pfam" id="PF00441">
    <property type="entry name" value="Acyl-CoA_dh_1"/>
    <property type="match status" value="1"/>
</dbReference>
<sequence>MTKTAIDIEEMMYTLDDIIVDYISPNAANIDRTGIFPRQNISLLAEEGFLGLLIPKELGGCGATPSIYKEVVIKLAKACASTAMVFVQHVSATSIMLHGAHQPFIQQQLRSMASGQSLATIALSEPGSGVYFFMPVSQMIDGEHEDFIFSAKKSMVTSAGEADIYVSNSRSTSSTSALQSNYFIFRKDQEGVEIGGIWEGMGLRGNNSAPMMIQNCLIPKKAMIGKEGDGFKISRERLLPMGQIGISSIHVGITKAMYEECVKYVKKRYYEHSDTHLSSFQSIQQMMAEMRIECDRAEGALKDMVTKLESGDIDMVTILEIKVIACEAAGRVANLCLRVAGGHAYSSHLPLERYIRDSKAGTVLGPTPDVLKELIGKIILDVPKTLI</sequence>
<organism evidence="9 10">
    <name type="scientific">Chengkuizengella axinellae</name>
    <dbReference type="NCBI Taxonomy" id="3064388"/>
    <lineage>
        <taxon>Bacteria</taxon>
        <taxon>Bacillati</taxon>
        <taxon>Bacillota</taxon>
        <taxon>Bacilli</taxon>
        <taxon>Bacillales</taxon>
        <taxon>Paenibacillaceae</taxon>
        <taxon>Chengkuizengella</taxon>
    </lineage>
</organism>
<evidence type="ECO:0000256" key="4">
    <source>
        <dbReference type="ARBA" id="ARBA00022827"/>
    </source>
</evidence>
<proteinExistence type="inferred from homology"/>
<keyword evidence="5 9" id="KW-0560">Oxidoreductase</keyword>
<dbReference type="InterPro" id="IPR006091">
    <property type="entry name" value="Acyl-CoA_Oxase/DH_mid-dom"/>
</dbReference>
<dbReference type="InterPro" id="IPR009100">
    <property type="entry name" value="AcylCoA_DH/oxidase_NM_dom_sf"/>
</dbReference>
<evidence type="ECO:0000256" key="1">
    <source>
        <dbReference type="ARBA" id="ARBA00001974"/>
    </source>
</evidence>
<feature type="domain" description="Acyl-CoA dehydrogenase/oxidase C-terminal" evidence="6">
    <location>
        <begin position="228"/>
        <end position="379"/>
    </location>
</feature>
<evidence type="ECO:0000259" key="6">
    <source>
        <dbReference type="Pfam" id="PF00441"/>
    </source>
</evidence>
<evidence type="ECO:0000256" key="2">
    <source>
        <dbReference type="ARBA" id="ARBA00009347"/>
    </source>
</evidence>
<accession>A0ABT9IU54</accession>
<evidence type="ECO:0000259" key="8">
    <source>
        <dbReference type="Pfam" id="PF02771"/>
    </source>
</evidence>
<comment type="similarity">
    <text evidence="2 5">Belongs to the acyl-CoA dehydrogenase family.</text>
</comment>
<protein>
    <submittedName>
        <fullName evidence="9">Acyl-CoA dehydrogenase family protein</fullName>
        <ecNumber evidence="9">1.-.-.-</ecNumber>
    </submittedName>
</protein>
<dbReference type="Gene3D" id="1.10.540.10">
    <property type="entry name" value="Acyl-CoA dehydrogenase/oxidase, N-terminal domain"/>
    <property type="match status" value="1"/>
</dbReference>
<keyword evidence="4 5" id="KW-0274">FAD</keyword>
<dbReference type="SUPFAM" id="SSF47203">
    <property type="entry name" value="Acyl-CoA dehydrogenase C-terminal domain-like"/>
    <property type="match status" value="1"/>
</dbReference>
<feature type="domain" description="Acyl-CoA oxidase/dehydrogenase middle" evidence="7">
    <location>
        <begin position="121"/>
        <end position="216"/>
    </location>
</feature>
<dbReference type="InterPro" id="IPR037069">
    <property type="entry name" value="AcylCoA_DH/ox_N_sf"/>
</dbReference>
<comment type="cofactor">
    <cofactor evidence="1 5">
        <name>FAD</name>
        <dbReference type="ChEBI" id="CHEBI:57692"/>
    </cofactor>
</comment>
<dbReference type="Pfam" id="PF02770">
    <property type="entry name" value="Acyl-CoA_dh_M"/>
    <property type="match status" value="1"/>
</dbReference>
<dbReference type="InterPro" id="IPR009075">
    <property type="entry name" value="AcylCo_DH/oxidase_C"/>
</dbReference>
<dbReference type="Proteomes" id="UP001231941">
    <property type="component" value="Unassembled WGS sequence"/>
</dbReference>
<dbReference type="RefSeq" id="WP_305990130.1">
    <property type="nucleotide sequence ID" value="NZ_JAVAMP010000001.1"/>
</dbReference>
<gene>
    <name evidence="9" type="ORF">Q5Y73_01770</name>
</gene>
<evidence type="ECO:0000313" key="9">
    <source>
        <dbReference type="EMBL" id="MDP5272827.1"/>
    </source>
</evidence>
<dbReference type="InterPro" id="IPR013786">
    <property type="entry name" value="AcylCoA_DH/ox_N"/>
</dbReference>
<dbReference type="GO" id="GO:0016491">
    <property type="term" value="F:oxidoreductase activity"/>
    <property type="evidence" value="ECO:0007669"/>
    <property type="project" value="UniProtKB-KW"/>
</dbReference>
<dbReference type="Gene3D" id="2.40.110.10">
    <property type="entry name" value="Butyryl-CoA Dehydrogenase, subunit A, domain 2"/>
    <property type="match status" value="1"/>
</dbReference>
<dbReference type="InterPro" id="IPR046373">
    <property type="entry name" value="Acyl-CoA_Oxase/DH_mid-dom_sf"/>
</dbReference>
<dbReference type="EC" id="1.-.-.-" evidence="9"/>
<dbReference type="InterPro" id="IPR036250">
    <property type="entry name" value="AcylCo_DH-like_C"/>
</dbReference>
<feature type="domain" description="Acyl-CoA dehydrogenase/oxidase N-terminal" evidence="8">
    <location>
        <begin position="11"/>
        <end position="115"/>
    </location>
</feature>
<dbReference type="InterPro" id="IPR052547">
    <property type="entry name" value="Mito_Isobutyryl-CoADH"/>
</dbReference>
<comment type="caution">
    <text evidence="9">The sequence shown here is derived from an EMBL/GenBank/DDBJ whole genome shotgun (WGS) entry which is preliminary data.</text>
</comment>
<dbReference type="EMBL" id="JAVAMP010000001">
    <property type="protein sequence ID" value="MDP5272827.1"/>
    <property type="molecule type" value="Genomic_DNA"/>
</dbReference>
<keyword evidence="10" id="KW-1185">Reference proteome</keyword>
<evidence type="ECO:0000259" key="7">
    <source>
        <dbReference type="Pfam" id="PF02770"/>
    </source>
</evidence>
<dbReference type="SUPFAM" id="SSF56645">
    <property type="entry name" value="Acyl-CoA dehydrogenase NM domain-like"/>
    <property type="match status" value="1"/>
</dbReference>